<feature type="chain" id="PRO_5033004558" description="Secreted protein" evidence="2">
    <location>
        <begin position="26"/>
        <end position="136"/>
    </location>
</feature>
<evidence type="ECO:0008006" key="5">
    <source>
        <dbReference type="Google" id="ProtNLM"/>
    </source>
</evidence>
<evidence type="ECO:0000313" key="3">
    <source>
        <dbReference type="EMBL" id="NMH93588.1"/>
    </source>
</evidence>
<dbReference type="EMBL" id="JAAXKZ010000074">
    <property type="protein sequence ID" value="NMH93588.1"/>
    <property type="molecule type" value="Genomic_DNA"/>
</dbReference>
<reference evidence="3 4" key="1">
    <citation type="submission" date="2020-04" db="EMBL/GenBank/DDBJ databases">
        <authorList>
            <person name="Klaysubun C."/>
            <person name="Duangmal K."/>
            <person name="Lipun K."/>
        </authorList>
    </citation>
    <scope>NUCLEOTIDE SEQUENCE [LARGE SCALE GENOMIC DNA]</scope>
    <source>
        <strain evidence="3 4">DSM 45300</strain>
    </source>
</reference>
<feature type="signal peptide" evidence="2">
    <location>
        <begin position="1"/>
        <end position="25"/>
    </location>
</feature>
<dbReference type="AlphaFoldDB" id="A0A848DLJ7"/>
<dbReference type="RefSeq" id="WP_169414273.1">
    <property type="nucleotide sequence ID" value="NZ_JAAXKZ010000074.1"/>
</dbReference>
<evidence type="ECO:0000256" key="2">
    <source>
        <dbReference type="SAM" id="SignalP"/>
    </source>
</evidence>
<keyword evidence="4" id="KW-1185">Reference proteome</keyword>
<name>A0A848DLJ7_9PSEU</name>
<evidence type="ECO:0000256" key="1">
    <source>
        <dbReference type="SAM" id="MobiDB-lite"/>
    </source>
</evidence>
<dbReference type="Proteomes" id="UP000586918">
    <property type="component" value="Unassembled WGS sequence"/>
</dbReference>
<evidence type="ECO:0000313" key="4">
    <source>
        <dbReference type="Proteomes" id="UP000586918"/>
    </source>
</evidence>
<feature type="region of interest" description="Disordered" evidence="1">
    <location>
        <begin position="105"/>
        <end position="136"/>
    </location>
</feature>
<feature type="region of interest" description="Disordered" evidence="1">
    <location>
        <begin position="46"/>
        <end position="85"/>
    </location>
</feature>
<gene>
    <name evidence="3" type="ORF">HF519_18810</name>
</gene>
<feature type="compositionally biased region" description="Polar residues" evidence="1">
    <location>
        <begin position="67"/>
        <end position="78"/>
    </location>
</feature>
<sequence>MLKKAAIIVATAAASLLALSPLAFAGEDHQEGDDVTQINSIEQDHSQEALVNTGGSTGDTNTNTATQECGNGTTNSPSVTLPTPPAPVAPVVAPADALLGVLAPAPVSGSADASSEVNCDQTSSAGDSFSQTNSNE</sequence>
<proteinExistence type="predicted"/>
<protein>
    <recommendedName>
        <fullName evidence="5">Secreted protein</fullName>
    </recommendedName>
</protein>
<organism evidence="3 4">
    <name type="scientific">Pseudonocardia bannensis</name>
    <dbReference type="NCBI Taxonomy" id="630973"/>
    <lineage>
        <taxon>Bacteria</taxon>
        <taxon>Bacillati</taxon>
        <taxon>Actinomycetota</taxon>
        <taxon>Actinomycetes</taxon>
        <taxon>Pseudonocardiales</taxon>
        <taxon>Pseudonocardiaceae</taxon>
        <taxon>Pseudonocardia</taxon>
    </lineage>
</organism>
<feature type="compositionally biased region" description="Low complexity" evidence="1">
    <location>
        <begin position="52"/>
        <end position="66"/>
    </location>
</feature>
<keyword evidence="2" id="KW-0732">Signal</keyword>
<feature type="compositionally biased region" description="Polar residues" evidence="1">
    <location>
        <begin position="111"/>
        <end position="136"/>
    </location>
</feature>
<comment type="caution">
    <text evidence="3">The sequence shown here is derived from an EMBL/GenBank/DDBJ whole genome shotgun (WGS) entry which is preliminary data.</text>
</comment>
<accession>A0A848DLJ7</accession>